<reference evidence="3" key="1">
    <citation type="submission" date="2018-09" db="EMBL/GenBank/DDBJ databases">
        <title>The complete genome of Acinetobacter sp. strain WCHAc010005.</title>
        <authorList>
            <person name="Hu Y."/>
            <person name="Long H."/>
            <person name="Feng Y."/>
            <person name="Zong Z."/>
        </authorList>
    </citation>
    <scope>NUCLEOTIDE SEQUENCE [LARGE SCALE GENOMIC DNA]</scope>
    <source>
        <strain evidence="3">WCHAc010005</strain>
    </source>
</reference>
<evidence type="ECO:0000256" key="1">
    <source>
        <dbReference type="SAM" id="Phobius"/>
    </source>
</evidence>
<sequence>MNACYPNNIYRLFIVFGIFLLWLYLSYHDATEYLMTAVGVFLTACCFYMAFHYRLTFKENELVVRSHFFRLRVYRYAEYQFVFGPTMKVRSRPGTWHVPSRCLTVYRLNEQGEPMDSQQHRFEFAVTLKLRQKIYMTLQQRLQRLELNHHLKAVEMDQTYYY</sequence>
<feature type="transmembrane region" description="Helical" evidence="1">
    <location>
        <begin position="33"/>
        <end position="51"/>
    </location>
</feature>
<keyword evidence="1" id="KW-1133">Transmembrane helix</keyword>
<keyword evidence="1" id="KW-0812">Transmembrane</keyword>
<gene>
    <name evidence="2" type="ORF">CDG60_02380</name>
</gene>
<dbReference type="KEGG" id="achi:CDG60_02380"/>
<feature type="transmembrane region" description="Helical" evidence="1">
    <location>
        <begin position="9"/>
        <end position="27"/>
    </location>
</feature>
<dbReference type="Proteomes" id="UP000263753">
    <property type="component" value="Chromosome"/>
</dbReference>
<dbReference type="AlphaFoldDB" id="A0A3B7LYZ6"/>
<accession>A0A3B7LYZ6</accession>
<proteinExistence type="predicted"/>
<evidence type="ECO:0000313" key="2">
    <source>
        <dbReference type="EMBL" id="AXY55543.1"/>
    </source>
</evidence>
<keyword evidence="1" id="KW-0472">Membrane</keyword>
<protein>
    <submittedName>
        <fullName evidence="2">Uncharacterized protein</fullName>
    </submittedName>
</protein>
<dbReference type="EMBL" id="CP032134">
    <property type="protein sequence ID" value="AXY55543.1"/>
    <property type="molecule type" value="Genomic_DNA"/>
</dbReference>
<name>A0A3B7LYZ6_9GAMM</name>
<organism evidence="2 3">
    <name type="scientific">Acinetobacter chinensis</name>
    <dbReference type="NCBI Taxonomy" id="2004650"/>
    <lineage>
        <taxon>Bacteria</taxon>
        <taxon>Pseudomonadati</taxon>
        <taxon>Pseudomonadota</taxon>
        <taxon>Gammaproteobacteria</taxon>
        <taxon>Moraxellales</taxon>
        <taxon>Moraxellaceae</taxon>
        <taxon>Acinetobacter</taxon>
    </lineage>
</organism>
<evidence type="ECO:0000313" key="3">
    <source>
        <dbReference type="Proteomes" id="UP000263753"/>
    </source>
</evidence>